<gene>
    <name evidence="1" type="ORF">L6452_08349</name>
</gene>
<proteinExistence type="predicted"/>
<comment type="caution">
    <text evidence="1">The sequence shown here is derived from an EMBL/GenBank/DDBJ whole genome shotgun (WGS) entry which is preliminary data.</text>
</comment>
<evidence type="ECO:0000313" key="2">
    <source>
        <dbReference type="Proteomes" id="UP001055879"/>
    </source>
</evidence>
<accession>A0ACB9DHB5</accession>
<sequence length="948" mass="102953">MTLEDFFTLTELKDGLTTPARVNELLTVMQKEKECVVKNVGEATRQWSAVAKTIATTENKDCLNLFIQSDGLWFIDRWLKDAQKFGNDTENLFLEELIIALLRALERLQVDNHRSISSGIDKTIQGLLGHSSSMVREKAKAVCDGWTPVQDIDAAPTDVKMIEAAPVAISNEENKEQSSDEKMLKEEIPTQDTIMESATTDQDPVDSSMNVSENVAVKVESDRSKSESTVLTGISGFTPTVQSNISQLDKHDEDAKEKEKQEIDSLDRAGEVESTTVSSPLEHNTPPESADIEKTSEPDIEKTSETEKREETSDKDEDMMDGGDSSGGALQVSENKWGEADDPKTTSNTESDEEDAKKYVGIQSDDDSGNRSWFSKRLIKGQDGDLISKRTSDMELDYGMVDPLELARQVANEVEREVDSRERSCSTSQNISGSGIERPSSPDSTNEKEPESIGGSGKEVSSGSGPKGPPSAAKPVNDVEALVSKMESCEPNIPETQISEMAQESAPNAERGFSGFDLNQEVSSEETECRADPVLTPVSVVSASRAAASDGLPSAPLQFEGTLGWKGSAATSAFRRIPEVERAFTNNNSKQRLDRLDFDLNVAEGSEDVIEDLLSRDKMPITSFLEPSADEQRRLERLQLDLNSLGDGDTGTIALDWKRDGRVASLRQNGPQSPALSSSSSSMQPSFRNIDLNLNDHSTIPNNTSFDSPFLGKLFNNSNVSGGAYKRDESVISIFGTQVEVKRKDSVPVPNGRVFDPPVDFSLGRTGSGLGLGPSNSMPYANLPAYGHNGFALGPAMSFSTPMYGPPGGPIGPIPYMVDSRGAPIVPQLMGSSSSIPPPFSQPTQPFIFNMAASGAPSGSNGAGPSRHNFDLNSGFMSDGGNRENNGGLRQFFNHSQVRPVDEQQFLRMSNSLQASSSSVIGGKRQEPDSGWESFPINYKHHQQPPWQ</sequence>
<dbReference type="EMBL" id="CM042049">
    <property type="protein sequence ID" value="KAI3745937.1"/>
    <property type="molecule type" value="Genomic_DNA"/>
</dbReference>
<name>A0ACB9DHB5_ARCLA</name>
<reference evidence="1 2" key="2">
    <citation type="journal article" date="2022" name="Mol. Ecol. Resour.">
        <title>The genomes of chicory, endive, great burdock and yacon provide insights into Asteraceae paleo-polyploidization history and plant inulin production.</title>
        <authorList>
            <person name="Fan W."/>
            <person name="Wang S."/>
            <person name="Wang H."/>
            <person name="Wang A."/>
            <person name="Jiang F."/>
            <person name="Liu H."/>
            <person name="Zhao H."/>
            <person name="Xu D."/>
            <person name="Zhang Y."/>
        </authorList>
    </citation>
    <scope>NUCLEOTIDE SEQUENCE [LARGE SCALE GENOMIC DNA]</scope>
    <source>
        <strain evidence="2">cv. Niubang</strain>
        <tissue evidence="1">Leaf</tissue>
    </source>
</reference>
<dbReference type="Proteomes" id="UP001055879">
    <property type="component" value="Linkage Group LG03"/>
</dbReference>
<keyword evidence="2" id="KW-1185">Reference proteome</keyword>
<evidence type="ECO:0000313" key="1">
    <source>
        <dbReference type="EMBL" id="KAI3745937.1"/>
    </source>
</evidence>
<organism evidence="1 2">
    <name type="scientific">Arctium lappa</name>
    <name type="common">Greater burdock</name>
    <name type="synonym">Lappa major</name>
    <dbReference type="NCBI Taxonomy" id="4217"/>
    <lineage>
        <taxon>Eukaryota</taxon>
        <taxon>Viridiplantae</taxon>
        <taxon>Streptophyta</taxon>
        <taxon>Embryophyta</taxon>
        <taxon>Tracheophyta</taxon>
        <taxon>Spermatophyta</taxon>
        <taxon>Magnoliopsida</taxon>
        <taxon>eudicotyledons</taxon>
        <taxon>Gunneridae</taxon>
        <taxon>Pentapetalae</taxon>
        <taxon>asterids</taxon>
        <taxon>campanulids</taxon>
        <taxon>Asterales</taxon>
        <taxon>Asteraceae</taxon>
        <taxon>Carduoideae</taxon>
        <taxon>Cardueae</taxon>
        <taxon>Arctiinae</taxon>
        <taxon>Arctium</taxon>
    </lineage>
</organism>
<protein>
    <submittedName>
        <fullName evidence="1">Uncharacterized protein</fullName>
    </submittedName>
</protein>
<reference evidence="2" key="1">
    <citation type="journal article" date="2022" name="Mol. Ecol. Resour.">
        <title>The genomes of chicory, endive, great burdock and yacon provide insights into Asteraceae palaeo-polyploidization history and plant inulin production.</title>
        <authorList>
            <person name="Fan W."/>
            <person name="Wang S."/>
            <person name="Wang H."/>
            <person name="Wang A."/>
            <person name="Jiang F."/>
            <person name="Liu H."/>
            <person name="Zhao H."/>
            <person name="Xu D."/>
            <person name="Zhang Y."/>
        </authorList>
    </citation>
    <scope>NUCLEOTIDE SEQUENCE [LARGE SCALE GENOMIC DNA]</scope>
    <source>
        <strain evidence="2">cv. Niubang</strain>
    </source>
</reference>